<keyword evidence="3" id="KW-1185">Reference proteome</keyword>
<accession>A0A4U6XSY3</accession>
<sequence length="310" mass="34352">MEVPTNLSHLPENMDTALAIAVDVFNHDLDDTVFPPLTKFQILSALYQVPTHSQLRRHDISSYSECRRVRDRNKWKKGHPPVAPTFEEAMIAMFIYRNKPPTSWGDCSAWQNLVTHLQGHDSNDPNHVAAATTLDGLLAILGRRRLVPLSTATPTTLAGPAAPVATATTPSATATATPATDDSMKPTPAVDLQVPDDHQYLIDFIRDFKTGRTPDATMRIHSIKFDLDRRGWKDLSDYADMMVVDDATVTDSQRETIKLKLVTEVAARINDEDTTLLPLYYKLPDGTRVLPKFWKTNTNNDSGSGTTTGA</sequence>
<comment type="caution">
    <text evidence="2">The sequence shown here is derived from an EMBL/GenBank/DDBJ whole genome shotgun (WGS) entry which is preliminary data.</text>
</comment>
<feature type="compositionally biased region" description="Low complexity" evidence="1">
    <location>
        <begin position="153"/>
        <end position="180"/>
    </location>
</feature>
<evidence type="ECO:0000313" key="3">
    <source>
        <dbReference type="Proteomes" id="UP000310108"/>
    </source>
</evidence>
<dbReference type="EMBL" id="PJEX01000018">
    <property type="protein sequence ID" value="TKW58879.1"/>
    <property type="molecule type" value="Genomic_DNA"/>
</dbReference>
<evidence type="ECO:0000256" key="1">
    <source>
        <dbReference type="SAM" id="MobiDB-lite"/>
    </source>
</evidence>
<proteinExistence type="predicted"/>
<feature type="region of interest" description="Disordered" evidence="1">
    <location>
        <begin position="153"/>
        <end position="189"/>
    </location>
</feature>
<evidence type="ECO:0000313" key="2">
    <source>
        <dbReference type="EMBL" id="TKW58879.1"/>
    </source>
</evidence>
<protein>
    <submittedName>
        <fullName evidence="2">Uncharacterized protein</fullName>
    </submittedName>
</protein>
<name>A0A4U6XSY3_9PEZI</name>
<gene>
    <name evidence="2" type="ORF">CTA1_8661</name>
</gene>
<reference evidence="2 3" key="1">
    <citation type="journal article" date="2019" name="PLoS ONE">
        <title>Comparative genome analysis indicates high evolutionary potential of pathogenicity genes in Colletotrichum tanaceti.</title>
        <authorList>
            <person name="Lelwala R.V."/>
            <person name="Korhonen P.K."/>
            <person name="Young N.D."/>
            <person name="Scott J.B."/>
            <person name="Ades P.A."/>
            <person name="Gasser R.B."/>
            <person name="Taylor P.W.J."/>
        </authorList>
    </citation>
    <scope>NUCLEOTIDE SEQUENCE [LARGE SCALE GENOMIC DNA]</scope>
    <source>
        <strain evidence="2">BRIP57314</strain>
    </source>
</reference>
<dbReference type="AlphaFoldDB" id="A0A4U6XSY3"/>
<organism evidence="2 3">
    <name type="scientific">Colletotrichum tanaceti</name>
    <dbReference type="NCBI Taxonomy" id="1306861"/>
    <lineage>
        <taxon>Eukaryota</taxon>
        <taxon>Fungi</taxon>
        <taxon>Dikarya</taxon>
        <taxon>Ascomycota</taxon>
        <taxon>Pezizomycotina</taxon>
        <taxon>Sordariomycetes</taxon>
        <taxon>Hypocreomycetidae</taxon>
        <taxon>Glomerellales</taxon>
        <taxon>Glomerellaceae</taxon>
        <taxon>Colletotrichum</taxon>
        <taxon>Colletotrichum destructivum species complex</taxon>
    </lineage>
</organism>
<dbReference type="Proteomes" id="UP000310108">
    <property type="component" value="Unassembled WGS sequence"/>
</dbReference>